<evidence type="ECO:0000256" key="4">
    <source>
        <dbReference type="ARBA" id="ARBA00023136"/>
    </source>
</evidence>
<keyword evidence="4 6" id="KW-0472">Membrane</keyword>
<keyword evidence="8" id="KW-1185">Reference proteome</keyword>
<dbReference type="KEGG" id="rain:Rai3103_03600"/>
<keyword evidence="3 6" id="KW-1133">Transmembrane helix</keyword>
<evidence type="ECO:0000313" key="8">
    <source>
        <dbReference type="Proteomes" id="UP000386847"/>
    </source>
</evidence>
<feature type="transmembrane region" description="Helical" evidence="6">
    <location>
        <begin position="262"/>
        <end position="286"/>
    </location>
</feature>
<sequence>MIDSTPQPPPRDEGDSGVDEATRADEAARIGPEAEARAVEESDAVVQSATAAHPSGAPEPHTSEVAGKLNWLRAGVLGANDGIVSIAGLIIGVAAVNPGATSAILVAGVAGLISGAVSMALGEYVSVSTQRDTEKALIEKETYELENYPDQEFAELVGLYRHQGLSKETATRVAHELTAHDALGSHLHIELGIDEDQLTNPWQAAMASAIAFTAGAVLPILAMLVTPLPMERIPVTFGVVLLALALTGVLSARLGGARKGPAVVRLLVGGGLGMAITYGIGTLLGVSAP</sequence>
<evidence type="ECO:0000256" key="2">
    <source>
        <dbReference type="ARBA" id="ARBA00022692"/>
    </source>
</evidence>
<dbReference type="GO" id="GO:0005384">
    <property type="term" value="F:manganese ion transmembrane transporter activity"/>
    <property type="evidence" value="ECO:0007669"/>
    <property type="project" value="InterPro"/>
</dbReference>
<evidence type="ECO:0000256" key="1">
    <source>
        <dbReference type="ARBA" id="ARBA00004127"/>
    </source>
</evidence>
<dbReference type="RefSeq" id="WP_153571430.1">
    <property type="nucleotide sequence ID" value="NZ_CP045725.1"/>
</dbReference>
<dbReference type="CDD" id="cd02432">
    <property type="entry name" value="Nodulin-21_like_1"/>
    <property type="match status" value="1"/>
</dbReference>
<dbReference type="GO" id="GO:0012505">
    <property type="term" value="C:endomembrane system"/>
    <property type="evidence" value="ECO:0007669"/>
    <property type="project" value="UniProtKB-SubCell"/>
</dbReference>
<dbReference type="InterPro" id="IPR008217">
    <property type="entry name" value="Ccc1_fam"/>
</dbReference>
<feature type="compositionally biased region" description="Basic and acidic residues" evidence="5">
    <location>
        <begin position="10"/>
        <end position="40"/>
    </location>
</feature>
<dbReference type="Proteomes" id="UP000386847">
    <property type="component" value="Chromosome"/>
</dbReference>
<evidence type="ECO:0000256" key="6">
    <source>
        <dbReference type="SAM" id="Phobius"/>
    </source>
</evidence>
<dbReference type="PANTHER" id="PTHR31851">
    <property type="entry name" value="FE(2+)/MN(2+) TRANSPORTER PCL1"/>
    <property type="match status" value="1"/>
</dbReference>
<dbReference type="AlphaFoldDB" id="A0A5Q2FCT6"/>
<accession>A0A5Q2FCT6</accession>
<gene>
    <name evidence="7" type="ORF">Rai3103_03600</name>
</gene>
<feature type="transmembrane region" description="Helical" evidence="6">
    <location>
        <begin position="102"/>
        <end position="121"/>
    </location>
</feature>
<protein>
    <submittedName>
        <fullName evidence="7">VIT family protein</fullName>
    </submittedName>
</protein>
<name>A0A5Q2FCT6_9ACTN</name>
<feature type="transmembrane region" description="Helical" evidence="6">
    <location>
        <begin position="232"/>
        <end position="250"/>
    </location>
</feature>
<feature type="region of interest" description="Disordered" evidence="5">
    <location>
        <begin position="1"/>
        <end position="63"/>
    </location>
</feature>
<evidence type="ECO:0000256" key="5">
    <source>
        <dbReference type="SAM" id="MobiDB-lite"/>
    </source>
</evidence>
<evidence type="ECO:0000256" key="3">
    <source>
        <dbReference type="ARBA" id="ARBA00022989"/>
    </source>
</evidence>
<reference evidence="7 8" key="1">
    <citation type="submission" date="2019-10" db="EMBL/GenBank/DDBJ databases">
        <title>Genomic analysis of Raineyella sp. CBA3103.</title>
        <authorList>
            <person name="Roh S.W."/>
        </authorList>
    </citation>
    <scope>NUCLEOTIDE SEQUENCE [LARGE SCALE GENOMIC DNA]</scope>
    <source>
        <strain evidence="7 8">CBA3103</strain>
    </source>
</reference>
<evidence type="ECO:0000313" key="7">
    <source>
        <dbReference type="EMBL" id="QGF22903.1"/>
    </source>
</evidence>
<feature type="transmembrane region" description="Helical" evidence="6">
    <location>
        <begin position="204"/>
        <end position="226"/>
    </location>
</feature>
<keyword evidence="2 6" id="KW-0812">Transmembrane</keyword>
<feature type="transmembrane region" description="Helical" evidence="6">
    <location>
        <begin position="76"/>
        <end position="96"/>
    </location>
</feature>
<dbReference type="GO" id="GO:0030026">
    <property type="term" value="P:intracellular manganese ion homeostasis"/>
    <property type="evidence" value="ECO:0007669"/>
    <property type="project" value="InterPro"/>
</dbReference>
<dbReference type="Pfam" id="PF01988">
    <property type="entry name" value="VIT1"/>
    <property type="match status" value="1"/>
</dbReference>
<proteinExistence type="predicted"/>
<dbReference type="EMBL" id="CP045725">
    <property type="protein sequence ID" value="QGF22903.1"/>
    <property type="molecule type" value="Genomic_DNA"/>
</dbReference>
<comment type="subcellular location">
    <subcellularLocation>
        <location evidence="1">Endomembrane system</location>
        <topology evidence="1">Multi-pass membrane protein</topology>
    </subcellularLocation>
</comment>
<organism evidence="7 8">
    <name type="scientific">Raineyella fluvialis</name>
    <dbReference type="NCBI Taxonomy" id="2662261"/>
    <lineage>
        <taxon>Bacteria</taxon>
        <taxon>Bacillati</taxon>
        <taxon>Actinomycetota</taxon>
        <taxon>Actinomycetes</taxon>
        <taxon>Propionibacteriales</taxon>
        <taxon>Propionibacteriaceae</taxon>
        <taxon>Raineyella</taxon>
    </lineage>
</organism>